<evidence type="ECO:0000256" key="6">
    <source>
        <dbReference type="ARBA" id="ARBA00023228"/>
    </source>
</evidence>
<name>A0A835P442_9PASS</name>
<organism evidence="10">
    <name type="scientific">Lamprotornis superbus</name>
    <dbReference type="NCBI Taxonomy" id="245042"/>
    <lineage>
        <taxon>Eukaryota</taxon>
        <taxon>Metazoa</taxon>
        <taxon>Chordata</taxon>
        <taxon>Craniata</taxon>
        <taxon>Vertebrata</taxon>
        <taxon>Euteleostomi</taxon>
        <taxon>Archelosauria</taxon>
        <taxon>Archosauria</taxon>
        <taxon>Dinosauria</taxon>
        <taxon>Saurischia</taxon>
        <taxon>Theropoda</taxon>
        <taxon>Coelurosauria</taxon>
        <taxon>Aves</taxon>
        <taxon>Neognathae</taxon>
        <taxon>Neoaves</taxon>
        <taxon>Telluraves</taxon>
        <taxon>Australaves</taxon>
        <taxon>Passeriformes</taxon>
        <taxon>Sturnidae</taxon>
        <taxon>Lamprotornis</taxon>
    </lineage>
</organism>
<keyword evidence="12" id="KW-1185">Reference proteome</keyword>
<comment type="caution">
    <text evidence="10">The sequence shown here is derived from an EMBL/GenBank/DDBJ whole genome shotgun (WGS) entry which is preliminary data.</text>
</comment>
<reference evidence="10" key="1">
    <citation type="submission" date="2020-10" db="EMBL/GenBank/DDBJ databases">
        <title>Feather gene expression reveals the developmental basis of iridescence in African starlings.</title>
        <authorList>
            <person name="Rubenstein D.R."/>
        </authorList>
    </citation>
    <scope>NUCLEOTIDE SEQUENCE</scope>
    <source>
        <strain evidence="10">SS15</strain>
        <tissue evidence="10">Liver</tissue>
    </source>
</reference>
<reference evidence="11 12" key="2">
    <citation type="journal article" date="2021" name="J. Hered.">
        <title>Feather Gene Expression Elucidates the Developmental Basis of Plumage Iridescence in African Starlings.</title>
        <authorList>
            <person name="Rubenstein D.R."/>
            <person name="Corvelo A."/>
            <person name="MacManes M.D."/>
            <person name="Maia R."/>
            <person name="Narzisi G."/>
            <person name="Rousaki A."/>
            <person name="Vandenabeele P."/>
            <person name="Shawkey M.D."/>
            <person name="Solomon J."/>
        </authorList>
    </citation>
    <scope>NUCLEOTIDE SEQUENCE [LARGE SCALE GENOMIC DNA]</scope>
    <source>
        <strain evidence="11">SS15</strain>
    </source>
</reference>
<feature type="region of interest" description="Disordered" evidence="7">
    <location>
        <begin position="676"/>
        <end position="705"/>
    </location>
</feature>
<feature type="compositionally biased region" description="Basic and acidic residues" evidence="7">
    <location>
        <begin position="858"/>
        <end position="888"/>
    </location>
</feature>
<proteinExistence type="inferred from homology"/>
<evidence type="ECO:0000313" key="11">
    <source>
        <dbReference type="EMBL" id="KAI1238402.1"/>
    </source>
</evidence>
<evidence type="ECO:0000256" key="7">
    <source>
        <dbReference type="SAM" id="MobiDB-lite"/>
    </source>
</evidence>
<feature type="domain" description="UDENN FNIP1/2-type" evidence="9">
    <location>
        <begin position="136"/>
        <end position="1140"/>
    </location>
</feature>
<dbReference type="PROSITE" id="PS51836">
    <property type="entry name" value="DENN_FNIP12"/>
    <property type="match status" value="1"/>
</dbReference>
<dbReference type="Proteomes" id="UP000618051">
    <property type="component" value="Unassembled WGS sequence"/>
</dbReference>
<sequence length="1287" mass="143430">MMFWLVKSLNTQCVLQCLALLRSPESSGFKVHAAYQDELAQPQGARDMVPIDECGATGNYFPAWVEQGGRRPMRLLRRRVQRCVPEEVGWPGRPGRLRPDTQQRRPAQHCLLPDGRCSLAPEQISLLSPNWSSSEFDLNEIRLIVYQDCERRGRQVLFDSKAVRKIDEAVVQYTRPASDVNMLGEMMFGSVAMSYKGSTLKIHYIRLQDSFEYINQDPSLGKLNSNQNGLGTCRSGSNLGVLQLCSSKLLQGVSEGGPLRLIRSASFFAAHSTPVDMPSRGQNEDRDSGIARSASLSSLLVTPFPSPSSSSSSSSSYQRRWLRSQTTSLENGIIPRSTEEMFSMADESCSSNPAMVRRKKIAISIIFSLPEKEEAQRNFQDFFFSHFPLFESHMNKLKYAIEKAMISCRKIAESSQRVQVYISRVMDALGEFRFFAALLTAVLTYHLAWVPTVMPVDHPPIKAFSEKRTSQSVNMLAKSHPYNPLWAQLGDLYGAIGSPVRLTRTVIVGKRKELVQRLLYVLTYFIRCSELQENQLTWSEKAGEGEQVLNGSKITTALEKGEVEESDYVVVTVKNEPALVPPILPPKNDGSKNNSTPEWVHEPESTQAVLVSSKEKKETIGKDNQTSETSIDCLTSHFCKGASDGRKRTITDTGIISYHSGESSKLEDVMDVKKNKNQNEKKVEKQFSSRSSALPCPERSGHRSSHLEKVTFQIGSSASPESDLETHRREMEENLNALIKNPEVIHCASSSTNLTVDASQNQEDSCEAAFIPISKHNVCYAQIPPCEERESILNQHMESKGIEVNLINSISSELLLPSDNIENVKLTNMKENRTLCSGNLENCSSDCVEADSAVKQDSPKVRAKDVPYGDSGRKTSFRVEGDIPRNESSDSALGASDEEGDCCIPDEVHHDNISKRLEEFAEVELPLPRSNTISSQCVKNFGRSLLGGYCHTYIPDLVLHGINNDEKLKQYLLADLFHAMHHPVLDEPIAEAVCIIADTDKWNVQVATSQRKMMDSVKLGKDVLVSSQVSSLLQSILQLYKLNVPADFGPLDVGLLPLPMPWTELCHYSWDVTTSVPATALCGDIPLCILTLMLVSQRLEVIEQWVGNQKRTVDGRVYRQAVGEKETASYAVRAPRAMDHCEGKRSPEGSSSCLQLTEVSTKGREKEAEQSCVCVSACMALPSPAVHLRQCRDVVTPAEQELDTFPQSWEQLGMFGDLPREGKEYFDIPSYLPLVSLGKVFGPTKYSGEKGKRMCCEENVVIPGNFHKQKNQIKMTLPYLELKCDCK</sequence>
<evidence type="ECO:0000256" key="1">
    <source>
        <dbReference type="ARBA" id="ARBA00004496"/>
    </source>
</evidence>
<dbReference type="GO" id="GO:0005765">
    <property type="term" value="C:lysosomal membrane"/>
    <property type="evidence" value="ECO:0007669"/>
    <property type="project" value="UniProtKB-SubCell"/>
</dbReference>
<dbReference type="InterPro" id="IPR028085">
    <property type="entry name" value="FNIP_mid_dom"/>
</dbReference>
<feature type="region of interest" description="Disordered" evidence="7">
    <location>
        <begin position="581"/>
        <end position="627"/>
    </location>
</feature>
<dbReference type="PRINTS" id="PR02073">
    <property type="entry name" value="FOLLICULNIP1"/>
</dbReference>
<keyword evidence="6" id="KW-0458">Lysosome</keyword>
<feature type="chain" id="PRO_5032356240" description="UDENN FNIP1/2-type domain-containing protein" evidence="8">
    <location>
        <begin position="29"/>
        <end position="1287"/>
    </location>
</feature>
<feature type="region of interest" description="Disordered" evidence="7">
    <location>
        <begin position="858"/>
        <end position="898"/>
    </location>
</feature>
<dbReference type="InterPro" id="IPR028086">
    <property type="entry name" value="FNIP_C_dom"/>
</dbReference>
<dbReference type="EMBL" id="JADDUC020000006">
    <property type="protein sequence ID" value="KAI1238402.1"/>
    <property type="molecule type" value="Genomic_DNA"/>
</dbReference>
<dbReference type="PANTHER" id="PTHR21634:SF11">
    <property type="entry name" value="FOLLICULIN-INTERACTING PROTEIN 2"/>
    <property type="match status" value="1"/>
</dbReference>
<dbReference type="InterPro" id="IPR026156">
    <property type="entry name" value="FNIP_fam"/>
</dbReference>
<gene>
    <name evidence="10" type="ORF">IHE44_000403</name>
    <name evidence="11" type="ORF">IHE44_0013130</name>
</gene>
<evidence type="ECO:0000259" key="9">
    <source>
        <dbReference type="PROSITE" id="PS51836"/>
    </source>
</evidence>
<protein>
    <recommendedName>
        <fullName evidence="9">UDENN FNIP1/2-type domain-containing protein</fullName>
    </recommendedName>
</protein>
<dbReference type="PANTHER" id="PTHR21634">
    <property type="entry name" value="RE13835P"/>
    <property type="match status" value="1"/>
</dbReference>
<dbReference type="EMBL" id="JADDUC010000002">
    <property type="protein sequence ID" value="KAG0136374.1"/>
    <property type="molecule type" value="Genomic_DNA"/>
</dbReference>
<keyword evidence="8" id="KW-0732">Signal</keyword>
<dbReference type="InterPro" id="IPR028084">
    <property type="entry name" value="FNIP_N_dom"/>
</dbReference>
<dbReference type="Pfam" id="PF14638">
    <property type="entry name" value="FNIP_C"/>
    <property type="match status" value="1"/>
</dbReference>
<dbReference type="InterPro" id="IPR037545">
    <property type="entry name" value="DENN_FNIP1/2"/>
</dbReference>
<evidence type="ECO:0000256" key="4">
    <source>
        <dbReference type="ARBA" id="ARBA00022490"/>
    </source>
</evidence>
<dbReference type="OrthoDB" id="10051712at2759"/>
<feature type="signal peptide" evidence="8">
    <location>
        <begin position="1"/>
        <end position="28"/>
    </location>
</feature>
<evidence type="ECO:0000313" key="12">
    <source>
        <dbReference type="Proteomes" id="UP000618051"/>
    </source>
</evidence>
<evidence type="ECO:0000256" key="8">
    <source>
        <dbReference type="SAM" id="SignalP"/>
    </source>
</evidence>
<evidence type="ECO:0000256" key="2">
    <source>
        <dbReference type="ARBA" id="ARBA00004656"/>
    </source>
</evidence>
<dbReference type="GO" id="GO:0051087">
    <property type="term" value="F:protein-folding chaperone binding"/>
    <property type="evidence" value="ECO:0007669"/>
    <property type="project" value="TreeGrafter"/>
</dbReference>
<feature type="compositionally biased region" description="Basic and acidic residues" evidence="7">
    <location>
        <begin position="676"/>
        <end position="687"/>
    </location>
</feature>
<keyword evidence="4" id="KW-0963">Cytoplasm</keyword>
<evidence type="ECO:0000256" key="5">
    <source>
        <dbReference type="ARBA" id="ARBA00023136"/>
    </source>
</evidence>
<dbReference type="GO" id="GO:0042030">
    <property type="term" value="F:ATPase inhibitor activity"/>
    <property type="evidence" value="ECO:0007669"/>
    <property type="project" value="TreeGrafter"/>
</dbReference>
<comment type="similarity">
    <text evidence="3">Belongs to the FNIP family.</text>
</comment>
<evidence type="ECO:0000313" key="10">
    <source>
        <dbReference type="EMBL" id="KAG0136374.1"/>
    </source>
</evidence>
<dbReference type="Pfam" id="PF14636">
    <property type="entry name" value="FNIP_N"/>
    <property type="match status" value="2"/>
</dbReference>
<accession>A0A835P442</accession>
<comment type="subcellular location">
    <subcellularLocation>
        <location evidence="1">Cytoplasm</location>
    </subcellularLocation>
    <subcellularLocation>
        <location evidence="2">Lysosome membrane</location>
    </subcellularLocation>
</comment>
<reference evidence="11" key="3">
    <citation type="submission" date="2022-01" db="EMBL/GenBank/DDBJ databases">
        <authorList>
            <person name="Rubenstein D.R."/>
        </authorList>
    </citation>
    <scope>NUCLEOTIDE SEQUENCE</scope>
    <source>
        <strain evidence="11">SS15</strain>
        <tissue evidence="11">Liver</tissue>
    </source>
</reference>
<evidence type="ECO:0000256" key="3">
    <source>
        <dbReference type="ARBA" id="ARBA00007541"/>
    </source>
</evidence>
<keyword evidence="5" id="KW-0472">Membrane</keyword>
<dbReference type="Pfam" id="PF14637">
    <property type="entry name" value="FNIP_M"/>
    <property type="match status" value="2"/>
</dbReference>